<dbReference type="GO" id="GO:0009102">
    <property type="term" value="P:biotin biosynthetic process"/>
    <property type="evidence" value="ECO:0007669"/>
    <property type="project" value="UniProtKB-UniRule"/>
</dbReference>
<comment type="subunit">
    <text evidence="4 9">Homodimer.</text>
</comment>
<name>A0A063Y1F4_9GAMM</name>
<feature type="binding site" evidence="9">
    <location>
        <position position="179"/>
    </location>
    <ligand>
        <name>pyridoxal 5'-phosphate</name>
        <dbReference type="ChEBI" id="CHEBI:597326"/>
    </ligand>
</feature>
<dbReference type="EC" id="2.3.1.47" evidence="9"/>
<dbReference type="EMBL" id="JMSZ01000030">
    <property type="protein sequence ID" value="KDE39494.1"/>
    <property type="molecule type" value="Genomic_DNA"/>
</dbReference>
<organism evidence="12 13">
    <name type="scientific">Nitrincola lacisaponensis</name>
    <dbReference type="NCBI Taxonomy" id="267850"/>
    <lineage>
        <taxon>Bacteria</taxon>
        <taxon>Pseudomonadati</taxon>
        <taxon>Pseudomonadota</taxon>
        <taxon>Gammaproteobacteria</taxon>
        <taxon>Oceanospirillales</taxon>
        <taxon>Oceanospirillaceae</taxon>
        <taxon>Nitrincola</taxon>
    </lineage>
</organism>
<dbReference type="Gene3D" id="3.40.640.10">
    <property type="entry name" value="Type I PLP-dependent aspartate aminotransferase-like (Major domain)"/>
    <property type="match status" value="1"/>
</dbReference>
<evidence type="ECO:0000256" key="5">
    <source>
        <dbReference type="ARBA" id="ARBA00022679"/>
    </source>
</evidence>
<dbReference type="InterPro" id="IPR004723">
    <property type="entry name" value="AONS_Archaea/Proteobacteria"/>
</dbReference>
<dbReference type="PATRIC" id="fig|267850.7.peg.1917"/>
<dbReference type="NCBIfam" id="TIGR00858">
    <property type="entry name" value="bioF"/>
    <property type="match status" value="1"/>
</dbReference>
<protein>
    <recommendedName>
        <fullName evidence="9">8-amino-7-oxononanoate synthase</fullName>
        <shortName evidence="9">AONS</shortName>
        <ecNumber evidence="9">2.3.1.47</ecNumber>
    </recommendedName>
    <alternativeName>
        <fullName evidence="9">7-keto-8-amino-pelargonic acid synthase</fullName>
        <shortName evidence="9">7-KAP synthase</shortName>
        <shortName evidence="9">KAPA synthase</shortName>
    </alternativeName>
    <alternativeName>
        <fullName evidence="9">8-amino-7-ketopelargonate synthase</fullName>
    </alternativeName>
</protein>
<comment type="catalytic activity">
    <reaction evidence="8 9">
        <text>6-carboxyhexanoyl-[ACP] + L-alanine + H(+) = (8S)-8-amino-7-oxononanoate + holo-[ACP] + CO2</text>
        <dbReference type="Rhea" id="RHEA:42288"/>
        <dbReference type="Rhea" id="RHEA-COMP:9685"/>
        <dbReference type="Rhea" id="RHEA-COMP:9955"/>
        <dbReference type="ChEBI" id="CHEBI:15378"/>
        <dbReference type="ChEBI" id="CHEBI:16526"/>
        <dbReference type="ChEBI" id="CHEBI:57972"/>
        <dbReference type="ChEBI" id="CHEBI:64479"/>
        <dbReference type="ChEBI" id="CHEBI:78846"/>
        <dbReference type="ChEBI" id="CHEBI:149468"/>
        <dbReference type="EC" id="2.3.1.47"/>
    </reaction>
</comment>
<evidence type="ECO:0000256" key="3">
    <source>
        <dbReference type="ARBA" id="ARBA00010008"/>
    </source>
</evidence>
<accession>A0A063Y1F4</accession>
<feature type="binding site" evidence="9">
    <location>
        <position position="207"/>
    </location>
    <ligand>
        <name>pyridoxal 5'-phosphate</name>
        <dbReference type="ChEBI" id="CHEBI:597326"/>
    </ligand>
</feature>
<feature type="binding site" evidence="9">
    <location>
        <position position="236"/>
    </location>
    <ligand>
        <name>pyridoxal 5'-phosphate</name>
        <dbReference type="ChEBI" id="CHEBI:597326"/>
    </ligand>
</feature>
<dbReference type="PANTHER" id="PTHR13693">
    <property type="entry name" value="CLASS II AMINOTRANSFERASE/8-AMINO-7-OXONONANOATE SYNTHASE"/>
    <property type="match status" value="1"/>
</dbReference>
<feature type="binding site" evidence="9">
    <location>
        <begin position="108"/>
        <end position="109"/>
    </location>
    <ligand>
        <name>pyridoxal 5'-phosphate</name>
        <dbReference type="ChEBI" id="CHEBI:597326"/>
    </ligand>
</feature>
<sequence length="392" mass="42047">MQLDQLLQQRLQARREASLYRQRGLTDSPQGPVRKLAGQSFLNFSSNDYLGLAADTRIADAMIHAVRTQGVGSGASHLTAGHTQAHQQLEDALAVFTGRERALVFGCGYMANLGVITALMAAGDAVFQDRLNHASLLDAGRLSGARFSRFGHLDYALLDAQLHRSRANHQLVVTDGVFSMDGDQADLPHLADVCDAHQAWLMVDDAHGFGVLGELGGGCAEVSGLLPARVPILVGTLGKAFGTAGAFVAGSEALIETLIQFARTYIYTTALPPALAEATCLSLQLVQTEHWRRQRLAELIAQFRQGCAEAGLPLMSSATPIQPLLVGDSQRALQVSEVLRQQGIWVSAIRPPTVPVGSARLRVTLTASHTAEQVNQLLQALTSAWETVNAEY</sequence>
<dbReference type="InterPro" id="IPR001917">
    <property type="entry name" value="Aminotrans_II_pyridoxalP_BS"/>
</dbReference>
<dbReference type="GO" id="GO:0030170">
    <property type="term" value="F:pyridoxal phosphate binding"/>
    <property type="evidence" value="ECO:0007669"/>
    <property type="project" value="UniProtKB-UniRule"/>
</dbReference>
<dbReference type="InterPro" id="IPR015421">
    <property type="entry name" value="PyrdxlP-dep_Trfase_major"/>
</dbReference>
<dbReference type="AlphaFoldDB" id="A0A063Y1F4"/>
<dbReference type="CDD" id="cd06454">
    <property type="entry name" value="KBL_like"/>
    <property type="match status" value="1"/>
</dbReference>
<feature type="modified residue" description="N6-(pyridoxal phosphate)lysine" evidence="9 10">
    <location>
        <position position="239"/>
    </location>
</feature>
<keyword evidence="5 9" id="KW-0808">Transferase</keyword>
<evidence type="ECO:0000256" key="2">
    <source>
        <dbReference type="ARBA" id="ARBA00004746"/>
    </source>
</evidence>
<keyword evidence="7 9" id="KW-0663">Pyridoxal phosphate</keyword>
<evidence type="ECO:0000313" key="13">
    <source>
        <dbReference type="Proteomes" id="UP000027318"/>
    </source>
</evidence>
<comment type="function">
    <text evidence="9">Catalyzes the decarboxylative condensation of pimeloyl-[acyl-carrier protein] and L-alanine to produce 8-amino-7-oxononanoate (AON), [acyl-carrier protein], and carbon dioxide.</text>
</comment>
<dbReference type="HAMAP" id="MF_01693">
    <property type="entry name" value="BioF_aminotrans_2"/>
    <property type="match status" value="1"/>
</dbReference>
<feature type="domain" description="Aminotransferase class I/classII large" evidence="11">
    <location>
        <begin position="41"/>
        <end position="381"/>
    </location>
</feature>
<dbReference type="UniPathway" id="UPA00078"/>
<comment type="similarity">
    <text evidence="3 9">Belongs to the class-II pyridoxal-phosphate-dependent aminotransferase family. BioF subfamily.</text>
</comment>
<dbReference type="InterPro" id="IPR004839">
    <property type="entry name" value="Aminotransferase_I/II_large"/>
</dbReference>
<feature type="binding site" evidence="9">
    <location>
        <position position="21"/>
    </location>
    <ligand>
        <name>substrate</name>
    </ligand>
</feature>
<keyword evidence="6 9" id="KW-0093">Biotin biosynthesis</keyword>
<keyword evidence="13" id="KW-1185">Reference proteome</keyword>
<evidence type="ECO:0000256" key="8">
    <source>
        <dbReference type="ARBA" id="ARBA00047715"/>
    </source>
</evidence>
<evidence type="ECO:0000313" key="12">
    <source>
        <dbReference type="EMBL" id="KDE39494.1"/>
    </source>
</evidence>
<dbReference type="Pfam" id="PF00155">
    <property type="entry name" value="Aminotran_1_2"/>
    <property type="match status" value="1"/>
</dbReference>
<dbReference type="SUPFAM" id="SSF53383">
    <property type="entry name" value="PLP-dependent transferases"/>
    <property type="match status" value="1"/>
</dbReference>
<dbReference type="OrthoDB" id="9807157at2"/>
<evidence type="ECO:0000256" key="10">
    <source>
        <dbReference type="PIRSR" id="PIRSR604723-51"/>
    </source>
</evidence>
<proteinExistence type="inferred from homology"/>
<gene>
    <name evidence="9" type="primary">bioF</name>
    <name evidence="12" type="ORF">ADINL_1948</name>
</gene>
<evidence type="ECO:0000256" key="1">
    <source>
        <dbReference type="ARBA" id="ARBA00001933"/>
    </source>
</evidence>
<dbReference type="InterPro" id="IPR022834">
    <property type="entry name" value="AONS_Proteobacteria"/>
</dbReference>
<dbReference type="PROSITE" id="PS00599">
    <property type="entry name" value="AA_TRANSFER_CLASS_2"/>
    <property type="match status" value="1"/>
</dbReference>
<dbReference type="STRING" id="267850.ADINL_1948"/>
<evidence type="ECO:0000256" key="7">
    <source>
        <dbReference type="ARBA" id="ARBA00022898"/>
    </source>
</evidence>
<dbReference type="InterPro" id="IPR015424">
    <property type="entry name" value="PyrdxlP-dep_Trfase"/>
</dbReference>
<feature type="binding site" evidence="9">
    <location>
        <position position="353"/>
    </location>
    <ligand>
        <name>substrate</name>
    </ligand>
</feature>
<keyword evidence="12" id="KW-0012">Acyltransferase</keyword>
<comment type="caution">
    <text evidence="12">The sequence shown here is derived from an EMBL/GenBank/DDBJ whole genome shotgun (WGS) entry which is preliminary data.</text>
</comment>
<dbReference type="Proteomes" id="UP000027318">
    <property type="component" value="Unassembled WGS sequence"/>
</dbReference>
<feature type="binding site" evidence="9">
    <location>
        <position position="133"/>
    </location>
    <ligand>
        <name>substrate</name>
    </ligand>
</feature>
<evidence type="ECO:0000256" key="4">
    <source>
        <dbReference type="ARBA" id="ARBA00011738"/>
    </source>
</evidence>
<dbReference type="GO" id="GO:0008710">
    <property type="term" value="F:8-amino-7-oxononanoate synthase activity"/>
    <property type="evidence" value="ECO:0007669"/>
    <property type="project" value="UniProtKB-UniRule"/>
</dbReference>
<dbReference type="PANTHER" id="PTHR13693:SF100">
    <property type="entry name" value="8-AMINO-7-OXONONANOATE SYNTHASE"/>
    <property type="match status" value="1"/>
</dbReference>
<reference evidence="12 13" key="1">
    <citation type="journal article" date="2005" name="Int. J. Syst. Evol. Microbiol.">
        <title>Nitrincola lacisaponensis gen. nov., sp. nov., a novel alkaliphilic bacterium isolated from an alkaline, saline lake.</title>
        <authorList>
            <person name="Dimitriu P.A."/>
            <person name="Shukla S.K."/>
            <person name="Conradt J."/>
            <person name="Marquez M.C."/>
            <person name="Ventosa A."/>
            <person name="Maglia A."/>
            <person name="Peyton B.M."/>
            <person name="Pinkart H.C."/>
            <person name="Mormile M.R."/>
        </authorList>
    </citation>
    <scope>NUCLEOTIDE SEQUENCE [LARGE SCALE GENOMIC DNA]</scope>
    <source>
        <strain evidence="12 13">4CA</strain>
    </source>
</reference>
<dbReference type="RefSeq" id="WP_036547128.1">
    <property type="nucleotide sequence ID" value="NZ_JMSZ01000030.1"/>
</dbReference>
<dbReference type="InterPro" id="IPR015422">
    <property type="entry name" value="PyrdxlP-dep_Trfase_small"/>
</dbReference>
<evidence type="ECO:0000256" key="6">
    <source>
        <dbReference type="ARBA" id="ARBA00022756"/>
    </source>
</evidence>
<dbReference type="Gene3D" id="3.90.1150.10">
    <property type="entry name" value="Aspartate Aminotransferase, domain 1"/>
    <property type="match status" value="1"/>
</dbReference>
<comment type="cofactor">
    <cofactor evidence="1 9 10">
        <name>pyridoxal 5'-phosphate</name>
        <dbReference type="ChEBI" id="CHEBI:597326"/>
    </cofactor>
</comment>
<evidence type="ECO:0000259" key="11">
    <source>
        <dbReference type="Pfam" id="PF00155"/>
    </source>
</evidence>
<dbReference type="InterPro" id="IPR050087">
    <property type="entry name" value="AON_synthase_class-II"/>
</dbReference>
<comment type="pathway">
    <text evidence="2 9">Cofactor biosynthesis; biotin biosynthesis.</text>
</comment>
<evidence type="ECO:0000256" key="9">
    <source>
        <dbReference type="HAMAP-Rule" id="MF_01693"/>
    </source>
</evidence>